<protein>
    <submittedName>
        <fullName evidence="3">Cell division protein FtsA</fullName>
    </submittedName>
</protein>
<keyword evidence="3" id="KW-0132">Cell division</keyword>
<dbReference type="RefSeq" id="WP_114354526.1">
    <property type="nucleotide sequence ID" value="NZ_QPJJ01000024.1"/>
</dbReference>
<evidence type="ECO:0000313" key="3">
    <source>
        <dbReference type="EMBL" id="RCW62658.1"/>
    </source>
</evidence>
<dbReference type="PROSITE" id="PS50889">
    <property type="entry name" value="S4"/>
    <property type="match status" value="1"/>
</dbReference>
<dbReference type="GO" id="GO:0051301">
    <property type="term" value="P:cell division"/>
    <property type="evidence" value="ECO:0007669"/>
    <property type="project" value="UniProtKB-KW"/>
</dbReference>
<dbReference type="PANTHER" id="PTHR32432">
    <property type="entry name" value="CELL DIVISION PROTEIN FTSA-RELATED"/>
    <property type="match status" value="1"/>
</dbReference>
<dbReference type="InterPro" id="IPR050696">
    <property type="entry name" value="FtsA/MreB"/>
</dbReference>
<evidence type="ECO:0000313" key="4">
    <source>
        <dbReference type="Proteomes" id="UP000252585"/>
    </source>
</evidence>
<organism evidence="3 4">
    <name type="scientific">Saliterribacillus persicus</name>
    <dbReference type="NCBI Taxonomy" id="930114"/>
    <lineage>
        <taxon>Bacteria</taxon>
        <taxon>Bacillati</taxon>
        <taxon>Bacillota</taxon>
        <taxon>Bacilli</taxon>
        <taxon>Bacillales</taxon>
        <taxon>Bacillaceae</taxon>
        <taxon>Saliterribacillus</taxon>
    </lineage>
</organism>
<evidence type="ECO:0000256" key="1">
    <source>
        <dbReference type="PROSITE-ProRule" id="PRU00182"/>
    </source>
</evidence>
<reference evidence="3 4" key="1">
    <citation type="submission" date="2018-07" db="EMBL/GenBank/DDBJ databases">
        <title>Genomic Encyclopedia of Type Strains, Phase IV (KMG-IV): sequencing the most valuable type-strain genomes for metagenomic binning, comparative biology and taxonomic classification.</title>
        <authorList>
            <person name="Goeker M."/>
        </authorList>
    </citation>
    <scope>NUCLEOTIDE SEQUENCE [LARGE SCALE GENOMIC DNA]</scope>
    <source>
        <strain evidence="3 4">DSM 27696</strain>
    </source>
</reference>
<dbReference type="InterPro" id="IPR003494">
    <property type="entry name" value="SHS2_FtsA"/>
</dbReference>
<dbReference type="SMART" id="SM00842">
    <property type="entry name" value="FtsA"/>
    <property type="match status" value="1"/>
</dbReference>
<name>A0A368X6P9_9BACI</name>
<dbReference type="Proteomes" id="UP000252585">
    <property type="component" value="Unassembled WGS sequence"/>
</dbReference>
<keyword evidence="1" id="KW-0694">RNA-binding</keyword>
<dbReference type="CDD" id="cd24004">
    <property type="entry name" value="ASKHA_NBD_PilM-like"/>
    <property type="match status" value="1"/>
</dbReference>
<dbReference type="AlphaFoldDB" id="A0A368X6P9"/>
<dbReference type="GO" id="GO:0003723">
    <property type="term" value="F:RNA binding"/>
    <property type="evidence" value="ECO:0007669"/>
    <property type="project" value="UniProtKB-KW"/>
</dbReference>
<dbReference type="Gene3D" id="3.30.420.40">
    <property type="match status" value="2"/>
</dbReference>
<comment type="caution">
    <text evidence="3">The sequence shown here is derived from an EMBL/GenBank/DDBJ whole genome shotgun (WGS) entry which is preliminary data.</text>
</comment>
<feature type="domain" description="SHS2" evidence="2">
    <location>
        <begin position="5"/>
        <end position="203"/>
    </location>
</feature>
<gene>
    <name evidence="3" type="ORF">DFR57_12413</name>
</gene>
<evidence type="ECO:0000259" key="2">
    <source>
        <dbReference type="SMART" id="SM00842"/>
    </source>
</evidence>
<dbReference type="Pfam" id="PF14450">
    <property type="entry name" value="FtsA"/>
    <property type="match status" value="1"/>
</dbReference>
<dbReference type="SUPFAM" id="SSF53067">
    <property type="entry name" value="Actin-like ATPase domain"/>
    <property type="match status" value="2"/>
</dbReference>
<sequence>MTEQMFALDIGTRSVVGLLMQKKGEKYEVIDFETIEHEERSMLDGQIHDVVSVANVIARVKARLETKHDVTLKKVCVAAAGRALKTMRIHTDKDISKQPLMNKEDILFLELEGVQKAQYQLAKEEEKEVTGNYYCVGYSVIKYLLDEEEIGSLIDQQGNTAAVEIIATFLPKVVVESLLSALHRANLELEALTLEPIAAIHVLIPPSMRRLNVALVDIGAGTSDIALTAEGTVTAYGMVPRAGDEITEAISDHYLLDFNQAETFKKEISTNHVATVADILGFEQEIHFKELVDAVLPAIDRLADAIAEELYKLNGTPPKAVMLVGGGSQTPELALRLANRLKLPANRVAIRGVDAIQMLEKSGNLPIGPEFITPIGIAIAAKQNPVHYISVKVNNRMIRLFEMKQLTVGDCLIAAGVNTQKLYGRPGMAYMVNYNGKEITLPGSFGKPPLLKLNDKEAKLDELISDGDNIAVDKGQNGEAPSITLSEFIGDLPFSTITFNDKKYTITNTMTVNDKPVSEDYVLKDNDRIIFHQSSTIESFLKKENVKVDYTNQDFVIYLDKKPLVMKEYSKLILLNGKKATPTDPLKHGDRLDILTPENPNVSDVLNKLNIEENKKLKIFYNGRPLLLSKPKFAVKRDKEVLKTDDIVRVNDYLELTELEENPFVFQDIFRFISLDLSKIKGKVEMKRNDNKVTFFDVLEESDSISITWEE</sequence>
<dbReference type="PANTHER" id="PTHR32432:SF3">
    <property type="entry name" value="ETHANOLAMINE UTILIZATION PROTEIN EUTJ"/>
    <property type="match status" value="1"/>
</dbReference>
<dbReference type="OrthoDB" id="9768127at2"/>
<dbReference type="EMBL" id="QPJJ01000024">
    <property type="protein sequence ID" value="RCW62658.1"/>
    <property type="molecule type" value="Genomic_DNA"/>
</dbReference>
<dbReference type="InterPro" id="IPR043129">
    <property type="entry name" value="ATPase_NBD"/>
</dbReference>
<accession>A0A368X6P9</accession>
<keyword evidence="3" id="KW-0131">Cell cycle</keyword>
<proteinExistence type="predicted"/>
<keyword evidence="4" id="KW-1185">Reference proteome</keyword>